<keyword evidence="2" id="KW-1185">Reference proteome</keyword>
<gene>
    <name evidence="1" type="ORF">H8S84_18435</name>
</gene>
<proteinExistence type="predicted"/>
<dbReference type="RefSeq" id="WP_187068859.1">
    <property type="nucleotide sequence ID" value="NZ_JACRVF010000006.1"/>
</dbReference>
<sequence length="64" mass="6818">MKYNLAISRKATSALSLQPVLVATAALGCAFLVETVDLNRIHPLQLLLESAVADASIVINHCTK</sequence>
<protein>
    <submittedName>
        <fullName evidence="1">Uncharacterized protein</fullName>
    </submittedName>
</protein>
<name>A0A923N8G2_9BACT</name>
<dbReference type="Proteomes" id="UP000603640">
    <property type="component" value="Unassembled WGS sequence"/>
</dbReference>
<comment type="caution">
    <text evidence="1">The sequence shown here is derived from an EMBL/GenBank/DDBJ whole genome shotgun (WGS) entry which is preliminary data.</text>
</comment>
<dbReference type="EMBL" id="JACRVF010000006">
    <property type="protein sequence ID" value="MBC5994830.1"/>
    <property type="molecule type" value="Genomic_DNA"/>
</dbReference>
<evidence type="ECO:0000313" key="1">
    <source>
        <dbReference type="EMBL" id="MBC5994830.1"/>
    </source>
</evidence>
<accession>A0A923N8G2</accession>
<evidence type="ECO:0000313" key="2">
    <source>
        <dbReference type="Proteomes" id="UP000603640"/>
    </source>
</evidence>
<reference evidence="1" key="1">
    <citation type="submission" date="2020-08" db="EMBL/GenBank/DDBJ databases">
        <title>Pontibacter sp. SD6 16S ribosomal RNA gene Genome sequencing and assembly.</title>
        <authorList>
            <person name="Kang M."/>
        </authorList>
    </citation>
    <scope>NUCLEOTIDE SEQUENCE</scope>
    <source>
        <strain evidence="1">SD6</strain>
    </source>
</reference>
<dbReference type="PROSITE" id="PS51257">
    <property type="entry name" value="PROKAR_LIPOPROTEIN"/>
    <property type="match status" value="1"/>
</dbReference>
<dbReference type="AlphaFoldDB" id="A0A923N8G2"/>
<organism evidence="1 2">
    <name type="scientific">Pontibacter cellulosilyticus</name>
    <dbReference type="NCBI Taxonomy" id="1720253"/>
    <lineage>
        <taxon>Bacteria</taxon>
        <taxon>Pseudomonadati</taxon>
        <taxon>Bacteroidota</taxon>
        <taxon>Cytophagia</taxon>
        <taxon>Cytophagales</taxon>
        <taxon>Hymenobacteraceae</taxon>
        <taxon>Pontibacter</taxon>
    </lineage>
</organism>